<keyword evidence="3" id="KW-1185">Reference proteome</keyword>
<evidence type="ECO:0000256" key="1">
    <source>
        <dbReference type="SAM" id="Phobius"/>
    </source>
</evidence>
<evidence type="ECO:0000313" key="3">
    <source>
        <dbReference type="Proteomes" id="UP000184406"/>
    </source>
</evidence>
<name>A0A1M5A9J6_9FLAO</name>
<reference evidence="3" key="1">
    <citation type="submission" date="2016-11" db="EMBL/GenBank/DDBJ databases">
        <authorList>
            <person name="Varghese N."/>
            <person name="Submissions S."/>
        </authorList>
    </citation>
    <scope>NUCLEOTIDE SEQUENCE [LARGE SCALE GENOMIC DNA]</scope>
    <source>
        <strain evidence="3">DSM 17539</strain>
    </source>
</reference>
<feature type="transmembrane region" description="Helical" evidence="1">
    <location>
        <begin position="37"/>
        <end position="57"/>
    </location>
</feature>
<dbReference type="EMBL" id="FQUX01000003">
    <property type="protein sequence ID" value="SHF26814.1"/>
    <property type="molecule type" value="Genomic_DNA"/>
</dbReference>
<keyword evidence="1" id="KW-0472">Membrane</keyword>
<organism evidence="2 3">
    <name type="scientific">Arenibacter palladensis</name>
    <dbReference type="NCBI Taxonomy" id="237373"/>
    <lineage>
        <taxon>Bacteria</taxon>
        <taxon>Pseudomonadati</taxon>
        <taxon>Bacteroidota</taxon>
        <taxon>Flavobacteriia</taxon>
        <taxon>Flavobacteriales</taxon>
        <taxon>Flavobacteriaceae</taxon>
        <taxon>Arenibacter</taxon>
    </lineage>
</organism>
<evidence type="ECO:0000313" key="2">
    <source>
        <dbReference type="EMBL" id="SHF26814.1"/>
    </source>
</evidence>
<keyword evidence="1" id="KW-1133">Transmembrane helix</keyword>
<gene>
    <name evidence="2" type="ORF">SAMN03080594_103147</name>
</gene>
<dbReference type="Proteomes" id="UP000184406">
    <property type="component" value="Unassembled WGS sequence"/>
</dbReference>
<accession>A0A1M5A9J6</accession>
<feature type="transmembrane region" description="Helical" evidence="1">
    <location>
        <begin position="63"/>
        <end position="80"/>
    </location>
</feature>
<keyword evidence="1" id="KW-0812">Transmembrane</keyword>
<proteinExistence type="predicted"/>
<protein>
    <submittedName>
        <fullName evidence="2">Uncharacterized protein</fullName>
    </submittedName>
</protein>
<dbReference type="AlphaFoldDB" id="A0A1M5A9J6"/>
<sequence length="168" mass="19533">MLNHKLRLAGTTDHNLSVGKTCRQFTDMKIKFRKKRLGAHLLLGMVWIGLGILSIVVNDEIRWTDYGYLIVGILYVGHYLHDWTYQYLTIENGTIRKNALYGFAKEINLHDIHWIKKFAGDYTLKTEDRELKINTELIDIDSLKELIGILTELNLPPEKTPFVNKAQY</sequence>